<dbReference type="InterPro" id="IPR036388">
    <property type="entry name" value="WH-like_DNA-bd_sf"/>
</dbReference>
<dbReference type="GO" id="GO:0003677">
    <property type="term" value="F:DNA binding"/>
    <property type="evidence" value="ECO:0007669"/>
    <property type="project" value="UniProtKB-KW"/>
</dbReference>
<dbReference type="Gene3D" id="1.10.10.10">
    <property type="entry name" value="Winged helix-like DNA-binding domain superfamily/Winged helix DNA-binding domain"/>
    <property type="match status" value="1"/>
</dbReference>
<dbReference type="CDD" id="cd06170">
    <property type="entry name" value="LuxR_C_like"/>
    <property type="match status" value="1"/>
</dbReference>
<dbReference type="PROSITE" id="PS50043">
    <property type="entry name" value="HTH_LUXR_2"/>
    <property type="match status" value="1"/>
</dbReference>
<evidence type="ECO:0000256" key="1">
    <source>
        <dbReference type="ARBA" id="ARBA00023015"/>
    </source>
</evidence>
<dbReference type="Gene3D" id="3.40.50.2300">
    <property type="match status" value="1"/>
</dbReference>
<keyword evidence="4" id="KW-0597">Phosphoprotein</keyword>
<dbReference type="Pfam" id="PF00196">
    <property type="entry name" value="GerE"/>
    <property type="match status" value="1"/>
</dbReference>
<dbReference type="InterPro" id="IPR000792">
    <property type="entry name" value="Tscrpt_reg_LuxR_C"/>
</dbReference>
<dbReference type="Proteomes" id="UP000245655">
    <property type="component" value="Unassembled WGS sequence"/>
</dbReference>
<dbReference type="AlphaFoldDB" id="A0A2V2A4H6"/>
<evidence type="ECO:0000313" key="8">
    <source>
        <dbReference type="Proteomes" id="UP000245655"/>
    </source>
</evidence>
<feature type="domain" description="Response regulatory" evidence="6">
    <location>
        <begin position="33"/>
        <end position="147"/>
    </location>
</feature>
<dbReference type="InterPro" id="IPR011006">
    <property type="entry name" value="CheY-like_superfamily"/>
</dbReference>
<name>A0A2V2A4H6_PSYIM</name>
<feature type="modified residue" description="4-aspartylphosphate" evidence="4">
    <location>
        <position position="82"/>
    </location>
</feature>
<gene>
    <name evidence="7" type="ORF">C8D84_103146</name>
</gene>
<dbReference type="PANTHER" id="PTHR44688:SF16">
    <property type="entry name" value="DNA-BINDING TRANSCRIPTIONAL ACTIVATOR DEVR_DOSR"/>
    <property type="match status" value="1"/>
</dbReference>
<dbReference type="EMBL" id="QGGM01000003">
    <property type="protein sequence ID" value="PWK14122.1"/>
    <property type="molecule type" value="Genomic_DNA"/>
</dbReference>
<dbReference type="RefSeq" id="WP_170108267.1">
    <property type="nucleotide sequence ID" value="NZ_CAJGZY010000003.1"/>
</dbReference>
<dbReference type="SMART" id="SM00448">
    <property type="entry name" value="REC"/>
    <property type="match status" value="1"/>
</dbReference>
<evidence type="ECO:0000313" key="7">
    <source>
        <dbReference type="EMBL" id="PWK14122.1"/>
    </source>
</evidence>
<keyword evidence="3" id="KW-0804">Transcription</keyword>
<accession>A0A2V2A4H6</accession>
<dbReference type="InterPro" id="IPR001789">
    <property type="entry name" value="Sig_transdc_resp-reg_receiver"/>
</dbReference>
<evidence type="ECO:0000256" key="2">
    <source>
        <dbReference type="ARBA" id="ARBA00023125"/>
    </source>
</evidence>
<comment type="caution">
    <text evidence="7">The sequence shown here is derived from an EMBL/GenBank/DDBJ whole genome shotgun (WGS) entry which is preliminary data.</text>
</comment>
<evidence type="ECO:0000256" key="4">
    <source>
        <dbReference type="PROSITE-ProRule" id="PRU00169"/>
    </source>
</evidence>
<protein>
    <submittedName>
        <fullName evidence="7">LuxR family two component transcriptional regulator</fullName>
    </submittedName>
</protein>
<dbReference type="SUPFAM" id="SSF46894">
    <property type="entry name" value="C-terminal effector domain of the bipartite response regulators"/>
    <property type="match status" value="1"/>
</dbReference>
<dbReference type="SUPFAM" id="SSF52172">
    <property type="entry name" value="CheY-like"/>
    <property type="match status" value="1"/>
</dbReference>
<dbReference type="PRINTS" id="PR00038">
    <property type="entry name" value="HTHLUXR"/>
</dbReference>
<dbReference type="InterPro" id="IPR016032">
    <property type="entry name" value="Sig_transdc_resp-reg_C-effctor"/>
</dbReference>
<reference evidence="7 8" key="1">
    <citation type="submission" date="2018-05" db="EMBL/GenBank/DDBJ databases">
        <title>Genomic Encyclopedia of Type Strains, Phase IV (KMG-IV): sequencing the most valuable type-strain genomes for metagenomic binning, comparative biology and taxonomic classification.</title>
        <authorList>
            <person name="Goeker M."/>
        </authorList>
    </citation>
    <scope>NUCLEOTIDE SEQUENCE [LARGE SCALE GENOMIC DNA]</scope>
    <source>
        <strain evidence="7 8">DSM 7229</strain>
    </source>
</reference>
<evidence type="ECO:0000256" key="3">
    <source>
        <dbReference type="ARBA" id="ARBA00023163"/>
    </source>
</evidence>
<evidence type="ECO:0000259" key="5">
    <source>
        <dbReference type="PROSITE" id="PS50043"/>
    </source>
</evidence>
<keyword evidence="8" id="KW-1185">Reference proteome</keyword>
<dbReference type="GO" id="GO:0006355">
    <property type="term" value="P:regulation of DNA-templated transcription"/>
    <property type="evidence" value="ECO:0007669"/>
    <property type="project" value="InterPro"/>
</dbReference>
<dbReference type="Pfam" id="PF00072">
    <property type="entry name" value="Response_reg"/>
    <property type="match status" value="1"/>
</dbReference>
<proteinExistence type="predicted"/>
<dbReference type="PANTHER" id="PTHR44688">
    <property type="entry name" value="DNA-BINDING TRANSCRIPTIONAL ACTIVATOR DEVR_DOSR"/>
    <property type="match status" value="1"/>
</dbReference>
<dbReference type="SMART" id="SM00421">
    <property type="entry name" value="HTH_LUXR"/>
    <property type="match status" value="1"/>
</dbReference>
<keyword evidence="1" id="KW-0805">Transcription regulation</keyword>
<organism evidence="7 8">
    <name type="scientific">Psychrobacter immobilis</name>
    <dbReference type="NCBI Taxonomy" id="498"/>
    <lineage>
        <taxon>Bacteria</taxon>
        <taxon>Pseudomonadati</taxon>
        <taxon>Pseudomonadota</taxon>
        <taxon>Gammaproteobacteria</taxon>
        <taxon>Moraxellales</taxon>
        <taxon>Moraxellaceae</taxon>
        <taxon>Psychrobacter</taxon>
    </lineage>
</organism>
<keyword evidence="2" id="KW-0238">DNA-binding</keyword>
<dbReference type="PROSITE" id="PS50110">
    <property type="entry name" value="RESPONSE_REGULATORY"/>
    <property type="match status" value="1"/>
</dbReference>
<dbReference type="GeneID" id="60254595"/>
<dbReference type="GO" id="GO:0000160">
    <property type="term" value="P:phosphorelay signal transduction system"/>
    <property type="evidence" value="ECO:0007669"/>
    <property type="project" value="InterPro"/>
</dbReference>
<sequence>MTSNQLSNEPTCWQDENSHLSDDLSGITPESLIIHIIDDEESVRMSCDFLISSLGLSTQVWASALTFLQQVNIYRPAVIVSDLMMPEMSGQALQVHLSQQDSPMALIALTGNGEIADAVNMMKQGAADYLEKPINSRRLQEALACAQDLTLKRATLYDIKKLYAQLTDKEKQVANELLEGNLNKNIADHLDVSVRTVEVHRSQVMKKMQSQHVSELIQKLVLLDA</sequence>
<evidence type="ECO:0000259" key="6">
    <source>
        <dbReference type="PROSITE" id="PS50110"/>
    </source>
</evidence>
<feature type="domain" description="HTH luxR-type" evidence="5">
    <location>
        <begin position="159"/>
        <end position="224"/>
    </location>
</feature>